<keyword evidence="2 3" id="KW-0802">TPR repeat</keyword>
<keyword evidence="5" id="KW-1185">Reference proteome</keyword>
<dbReference type="InterPro" id="IPR013105">
    <property type="entry name" value="TPR_2"/>
</dbReference>
<dbReference type="SMART" id="SM00028">
    <property type="entry name" value="TPR"/>
    <property type="match status" value="5"/>
</dbReference>
<comment type="caution">
    <text evidence="4">The sequence shown here is derived from an EMBL/GenBank/DDBJ whole genome shotgun (WGS) entry which is preliminary data.</text>
</comment>
<feature type="repeat" description="TPR" evidence="3">
    <location>
        <begin position="207"/>
        <end position="240"/>
    </location>
</feature>
<evidence type="ECO:0000256" key="3">
    <source>
        <dbReference type="PROSITE-ProRule" id="PRU00339"/>
    </source>
</evidence>
<accession>A0A369BDG2</accession>
<dbReference type="InterPro" id="IPR051685">
    <property type="entry name" value="Ycf3/AcsC/BcsC/TPR_MFPF"/>
</dbReference>
<dbReference type="EMBL" id="QPJW01000006">
    <property type="protein sequence ID" value="RCX18497.1"/>
    <property type="molecule type" value="Genomic_DNA"/>
</dbReference>
<dbReference type="PROSITE" id="PS50005">
    <property type="entry name" value="TPR"/>
    <property type="match status" value="2"/>
</dbReference>
<dbReference type="Pfam" id="PF07719">
    <property type="entry name" value="TPR_2"/>
    <property type="match status" value="1"/>
</dbReference>
<evidence type="ECO:0000256" key="2">
    <source>
        <dbReference type="ARBA" id="ARBA00022803"/>
    </source>
</evidence>
<organism evidence="4 5">
    <name type="scientific">Fontibacillus phaseoli</name>
    <dbReference type="NCBI Taxonomy" id="1416533"/>
    <lineage>
        <taxon>Bacteria</taxon>
        <taxon>Bacillati</taxon>
        <taxon>Bacillota</taxon>
        <taxon>Bacilli</taxon>
        <taxon>Bacillales</taxon>
        <taxon>Paenibacillaceae</taxon>
        <taxon>Fontibacillus</taxon>
    </lineage>
</organism>
<name>A0A369BDG2_9BACL</name>
<dbReference type="Pfam" id="PF13181">
    <property type="entry name" value="TPR_8"/>
    <property type="match status" value="1"/>
</dbReference>
<dbReference type="Gene3D" id="1.25.40.10">
    <property type="entry name" value="Tetratricopeptide repeat domain"/>
    <property type="match status" value="2"/>
</dbReference>
<proteinExistence type="predicted"/>
<evidence type="ECO:0000313" key="4">
    <source>
        <dbReference type="EMBL" id="RCX18497.1"/>
    </source>
</evidence>
<keyword evidence="1" id="KW-0677">Repeat</keyword>
<gene>
    <name evidence="4" type="ORF">DFP94_10629</name>
</gene>
<evidence type="ECO:0000313" key="5">
    <source>
        <dbReference type="Proteomes" id="UP000253090"/>
    </source>
</evidence>
<sequence>MVYCEMENKDLKIDREVPCLKEKREPGEKRGNVLPISMDAGFFFERAVSSLDRYHYDKALKYFRKAVEYEPNNPVNHCNMAGILSEMGDYEASNAALALVLEEIDPNMTECYFYMANNYANMDMFEDAEKALVTYLEEDASGQFLTEAEEMMDLLQYELERPTKLKSIKAMEGVVEHDRARELLEEGKFTQAVTLLKDIVDKHPEFHAAHNNLALGYYYLGRFQKAMETIGEVLEKDPGNLHGLSNLAIFYQHAGNEEDVRELTDRLRKIVPFHHEHVFKLATTMGILGEHEAAFGHFKRLLRDKEIERDPSLYHYAAVAAYHTQRFKAAKTLWHQVKRLDPASGVADFYLYRLEEREALDDSGEGRFPVSYHYHLPFEEQFKQWETSQESLTPEITGNPLVRSSFFWALRHGDAKTKLQVIQAFGLIADREVEEALKAFLLEPEEDPYLKDIALFVLRNLGVNNPLPVSFGEKTKLVDPSRVASGLPVWKSEWQAVVDLAAKQLKRSFDLQQQHDLETLWAEFLTLLYPDTPEITHIEGWAAALEYLTAKIHRRPVTYEAVAERYGISASTVRRYTRRIDEVCGVKEKIETIFPSVQ</sequence>
<feature type="repeat" description="TPR" evidence="3">
    <location>
        <begin position="40"/>
        <end position="73"/>
    </location>
</feature>
<protein>
    <submittedName>
        <fullName evidence="4">Tetratricopeptide repeat protein</fullName>
    </submittedName>
</protein>
<dbReference type="SUPFAM" id="SSF48452">
    <property type="entry name" value="TPR-like"/>
    <property type="match status" value="2"/>
</dbReference>
<evidence type="ECO:0000256" key="1">
    <source>
        <dbReference type="ARBA" id="ARBA00022737"/>
    </source>
</evidence>
<reference evidence="4 5" key="1">
    <citation type="submission" date="2018-07" db="EMBL/GenBank/DDBJ databases">
        <title>Genomic Encyclopedia of Type Strains, Phase III (KMG-III): the genomes of soil and plant-associated and newly described type strains.</title>
        <authorList>
            <person name="Whitman W."/>
        </authorList>
    </citation>
    <scope>NUCLEOTIDE SEQUENCE [LARGE SCALE GENOMIC DNA]</scope>
    <source>
        <strain evidence="4 5">CECT 8333</strain>
    </source>
</reference>
<dbReference type="InterPro" id="IPR011990">
    <property type="entry name" value="TPR-like_helical_dom_sf"/>
</dbReference>
<dbReference type="InterPro" id="IPR019734">
    <property type="entry name" value="TPR_rpt"/>
</dbReference>
<dbReference type="AlphaFoldDB" id="A0A369BDG2"/>
<dbReference type="Proteomes" id="UP000253090">
    <property type="component" value="Unassembled WGS sequence"/>
</dbReference>
<dbReference type="PANTHER" id="PTHR44943">
    <property type="entry name" value="CELLULOSE SYNTHASE OPERON PROTEIN C"/>
    <property type="match status" value="1"/>
</dbReference>
<dbReference type="PANTHER" id="PTHR44943:SF8">
    <property type="entry name" value="TPR REPEAT-CONTAINING PROTEIN MJ0263"/>
    <property type="match status" value="1"/>
</dbReference>